<dbReference type="InterPro" id="IPR057006">
    <property type="entry name" value="Phage_TAC_19"/>
</dbReference>
<dbReference type="Proteomes" id="UP000235649">
    <property type="component" value="Unassembled WGS sequence"/>
</dbReference>
<dbReference type="NCBIfam" id="NF047360">
    <property type="entry name" value="tail_chap_PVL"/>
    <property type="match status" value="1"/>
</dbReference>
<dbReference type="OrthoDB" id="2294697at2"/>
<gene>
    <name evidence="1" type="ORF">CBP76_07120</name>
</gene>
<dbReference type="AlphaFoldDB" id="A0A2N7ATZ4"/>
<accession>A0A2N7ATZ4</accession>
<proteinExistence type="predicted"/>
<dbReference type="RefSeq" id="WP_102196243.1">
    <property type="nucleotide sequence ID" value="NZ_NIPR01000022.1"/>
</dbReference>
<name>A0A2N7ATZ4_9LACO</name>
<reference evidence="1 2" key="1">
    <citation type="submission" date="2017-05" db="EMBL/GenBank/DDBJ databases">
        <title>Lactobacillus nurukis nov., sp. nov., isolated from nuruk.</title>
        <authorList>
            <person name="Kim S.-J."/>
        </authorList>
    </citation>
    <scope>NUCLEOTIDE SEQUENCE [LARGE SCALE GENOMIC DNA]</scope>
    <source>
        <strain evidence="1 2">SYF10-1a</strain>
    </source>
</reference>
<sequence>MIKINLYDPETDETKHYEQSRISFGELKKVLKFNKLQQEDAASLKILNTKMDNGKALTSAEEKKYVELSGKDDVYLNVMEELVASLFKNPKVTVQSIDDGLESDGMSTLSDILADAMGGVEADANHPAKK</sequence>
<protein>
    <recommendedName>
        <fullName evidence="3">Phage tail protein</fullName>
    </recommendedName>
</protein>
<evidence type="ECO:0000313" key="1">
    <source>
        <dbReference type="EMBL" id="PMD70255.1"/>
    </source>
</evidence>
<dbReference type="EMBL" id="NIPR01000022">
    <property type="protein sequence ID" value="PMD70255.1"/>
    <property type="molecule type" value="Genomic_DNA"/>
</dbReference>
<comment type="caution">
    <text evidence="1">The sequence shown here is derived from an EMBL/GenBank/DDBJ whole genome shotgun (WGS) entry which is preliminary data.</text>
</comment>
<evidence type="ECO:0000313" key="2">
    <source>
        <dbReference type="Proteomes" id="UP000235649"/>
    </source>
</evidence>
<dbReference type="Pfam" id="PF23857">
    <property type="entry name" value="Phage_TAC_19"/>
    <property type="match status" value="1"/>
</dbReference>
<evidence type="ECO:0008006" key="3">
    <source>
        <dbReference type="Google" id="ProtNLM"/>
    </source>
</evidence>
<keyword evidence="2" id="KW-1185">Reference proteome</keyword>
<organism evidence="1 2">
    <name type="scientific">Companilactobacillus nuruki</name>
    <dbReference type="NCBI Taxonomy" id="1993540"/>
    <lineage>
        <taxon>Bacteria</taxon>
        <taxon>Bacillati</taxon>
        <taxon>Bacillota</taxon>
        <taxon>Bacilli</taxon>
        <taxon>Lactobacillales</taxon>
        <taxon>Lactobacillaceae</taxon>
        <taxon>Companilactobacillus</taxon>
    </lineage>
</organism>